<evidence type="ECO:0000256" key="2">
    <source>
        <dbReference type="ARBA" id="ARBA00022845"/>
    </source>
</evidence>
<keyword evidence="2 3" id="KW-0810">Translation regulation</keyword>
<dbReference type="FunFam" id="3.30.505.50:FF:000001">
    <property type="entry name" value="Ribosome hibernation promoting factor"/>
    <property type="match status" value="1"/>
</dbReference>
<evidence type="ECO:0000256" key="3">
    <source>
        <dbReference type="HAMAP-Rule" id="MF_00839"/>
    </source>
</evidence>
<dbReference type="Gene3D" id="3.30.160.100">
    <property type="entry name" value="Ribosome hibernation promotion factor-like"/>
    <property type="match status" value="1"/>
</dbReference>
<dbReference type="InterPro" id="IPR050574">
    <property type="entry name" value="HPF/YfiA_ribosome-assoc"/>
</dbReference>
<reference evidence="5 6" key="1">
    <citation type="submission" date="2016-10" db="EMBL/GenBank/DDBJ databases">
        <authorList>
            <person name="de Groot N.N."/>
        </authorList>
    </citation>
    <scope>NUCLEOTIDE SEQUENCE [LARGE SCALE GENOMIC DNA]</scope>
    <source>
        <strain evidence="5 6">DSM 2784</strain>
    </source>
</reference>
<dbReference type="InterPro" id="IPR032528">
    <property type="entry name" value="Ribosom_S30AE_C"/>
</dbReference>
<evidence type="ECO:0000313" key="6">
    <source>
        <dbReference type="Proteomes" id="UP000199208"/>
    </source>
</evidence>
<dbReference type="Pfam" id="PF16321">
    <property type="entry name" value="Ribosom_S30AE_C"/>
    <property type="match status" value="1"/>
</dbReference>
<dbReference type="GO" id="GO:0043024">
    <property type="term" value="F:ribosomal small subunit binding"/>
    <property type="evidence" value="ECO:0007669"/>
    <property type="project" value="TreeGrafter"/>
</dbReference>
<accession>A0A1G5S2F3</accession>
<keyword evidence="6" id="KW-1185">Reference proteome</keyword>
<comment type="similarity">
    <text evidence="3">Belongs to the HPF/YfiA ribosome-associated protein family. Long HPF subfamily.</text>
</comment>
<dbReference type="AlphaFoldDB" id="A0A1G5S2F3"/>
<comment type="function">
    <text evidence="3">Required for dimerization of active 70S ribosomes into 100S ribosomes in stationary phase; 100S ribosomes are translationally inactive and sometimes present during exponential growth.</text>
</comment>
<proteinExistence type="inferred from homology"/>
<gene>
    <name evidence="3" type="primary">hpf</name>
    <name evidence="5" type="ORF">SAMN03080599_02327</name>
</gene>
<dbReference type="InterPro" id="IPR038416">
    <property type="entry name" value="Ribosom_S30AE_C_sf"/>
</dbReference>
<dbReference type="GO" id="GO:0045900">
    <property type="term" value="P:negative regulation of translational elongation"/>
    <property type="evidence" value="ECO:0007669"/>
    <property type="project" value="TreeGrafter"/>
</dbReference>
<keyword evidence="5" id="KW-0689">Ribosomal protein</keyword>
<feature type="domain" description="Sigma 54 modulation/S30EA ribosomal protein C-terminal" evidence="4">
    <location>
        <begin position="119"/>
        <end position="172"/>
    </location>
</feature>
<dbReference type="PANTHER" id="PTHR33231:SF1">
    <property type="entry name" value="30S RIBOSOMAL PROTEIN"/>
    <property type="match status" value="1"/>
</dbReference>
<dbReference type="GO" id="GO:0022627">
    <property type="term" value="C:cytosolic small ribosomal subunit"/>
    <property type="evidence" value="ECO:0007669"/>
    <property type="project" value="TreeGrafter"/>
</dbReference>
<dbReference type="Proteomes" id="UP000199208">
    <property type="component" value="Unassembled WGS sequence"/>
</dbReference>
<dbReference type="InterPro" id="IPR034694">
    <property type="entry name" value="HPF_long/plastid"/>
</dbReference>
<dbReference type="InterPro" id="IPR036567">
    <property type="entry name" value="RHF-like"/>
</dbReference>
<comment type="subcellular location">
    <subcellularLocation>
        <location evidence="3">Cytoplasm</location>
    </subcellularLocation>
</comment>
<dbReference type="Pfam" id="PF02482">
    <property type="entry name" value="Ribosomal_S30AE"/>
    <property type="match status" value="1"/>
</dbReference>
<protein>
    <recommendedName>
        <fullName evidence="3">Ribosome hibernation promoting factor</fullName>
        <shortName evidence="3">HPF</shortName>
    </recommendedName>
</protein>
<dbReference type="STRING" id="1120920.SAMN03080599_02327"/>
<dbReference type="SUPFAM" id="SSF69754">
    <property type="entry name" value="Ribosome binding protein Y (YfiA homologue)"/>
    <property type="match status" value="1"/>
</dbReference>
<keyword evidence="5" id="KW-0687">Ribonucleoprotein</keyword>
<dbReference type="RefSeq" id="WP_092591683.1">
    <property type="nucleotide sequence ID" value="NZ_FMWL01000013.1"/>
</dbReference>
<dbReference type="PANTHER" id="PTHR33231">
    <property type="entry name" value="30S RIBOSOMAL PROTEIN"/>
    <property type="match status" value="1"/>
</dbReference>
<sequence length="177" mass="20423">MNVIVAGRNVEITESLKKMVEEKLDKFQKYFKTDVEATATFSVQKNRQIVEITIPLKNGAIFRAEESSPDMYASIDMAVEKLQKQISKHKTKLEKRYKGHDTIRFEHIPESAYSAPVEHGIVKTKRFPVKPMDAEEAILQMELLGHNFFVFRNGETDEVNVVYQRKDGKYGLIEPML</sequence>
<evidence type="ECO:0000259" key="4">
    <source>
        <dbReference type="Pfam" id="PF16321"/>
    </source>
</evidence>
<evidence type="ECO:0000313" key="5">
    <source>
        <dbReference type="EMBL" id="SCZ80555.1"/>
    </source>
</evidence>
<dbReference type="EMBL" id="FMWL01000013">
    <property type="protein sequence ID" value="SCZ80555.1"/>
    <property type="molecule type" value="Genomic_DNA"/>
</dbReference>
<dbReference type="NCBIfam" id="TIGR00741">
    <property type="entry name" value="yfiA"/>
    <property type="match status" value="1"/>
</dbReference>
<comment type="subunit">
    <text evidence="3">Interacts with 100S ribosomes.</text>
</comment>
<name>A0A1G5S2F3_9FIRM</name>
<dbReference type="CDD" id="cd00552">
    <property type="entry name" value="RaiA"/>
    <property type="match status" value="1"/>
</dbReference>
<evidence type="ECO:0000256" key="1">
    <source>
        <dbReference type="ARBA" id="ARBA00022490"/>
    </source>
</evidence>
<dbReference type="HAMAP" id="MF_00839">
    <property type="entry name" value="HPF"/>
    <property type="match status" value="1"/>
</dbReference>
<keyword evidence="1 3" id="KW-0963">Cytoplasm</keyword>
<organism evidence="5 6">
    <name type="scientific">Acidaminobacter hydrogenoformans DSM 2784</name>
    <dbReference type="NCBI Taxonomy" id="1120920"/>
    <lineage>
        <taxon>Bacteria</taxon>
        <taxon>Bacillati</taxon>
        <taxon>Bacillota</taxon>
        <taxon>Clostridia</taxon>
        <taxon>Peptostreptococcales</taxon>
        <taxon>Acidaminobacteraceae</taxon>
        <taxon>Acidaminobacter</taxon>
    </lineage>
</organism>
<dbReference type="InterPro" id="IPR003489">
    <property type="entry name" value="RHF/RaiA"/>
</dbReference>
<dbReference type="Gene3D" id="3.30.505.50">
    <property type="entry name" value="Sigma 54 modulation/S30EA ribosomal protein, C-terminal domain"/>
    <property type="match status" value="1"/>
</dbReference>
<dbReference type="OrthoDB" id="9794975at2"/>